<dbReference type="Proteomes" id="UP001057402">
    <property type="component" value="Chromosome 7"/>
</dbReference>
<comment type="caution">
    <text evidence="1">The sequence shown here is derived from an EMBL/GenBank/DDBJ whole genome shotgun (WGS) entry which is preliminary data.</text>
</comment>
<evidence type="ECO:0000313" key="2">
    <source>
        <dbReference type="Proteomes" id="UP001057402"/>
    </source>
</evidence>
<proteinExistence type="predicted"/>
<accession>A0ACB9NXL4</accession>
<keyword evidence="2" id="KW-1185">Reference proteome</keyword>
<dbReference type="EMBL" id="CM042886">
    <property type="protein sequence ID" value="KAI4340309.1"/>
    <property type="molecule type" value="Genomic_DNA"/>
</dbReference>
<gene>
    <name evidence="1" type="ORF">MLD38_025159</name>
</gene>
<evidence type="ECO:0000313" key="1">
    <source>
        <dbReference type="EMBL" id="KAI4340309.1"/>
    </source>
</evidence>
<sequence>MAITTVDRFLRYKSQGFGKTFAEKFPACSNLAKGHIDSTTTILDVQGLNFVSFGKVARDLVMRMQKIDGDNYPETLNRLYIVNAGSGFKLLWNTAKGFLDPRTTSNIRVLGDKFRHRILEGMGCLGSEKGPWNDPEIMKTAHAGEAMHLRKLRSSSEHDIRIDFQDSKFDMRVIVDQLYPAYLDAPAAIAEGNENGISSSNVTGHLTDDSAPESGSLDARSLLVAFIVNLLAYIYLMLRKLGRFFLSRFAALHTEEGDRSRGSSWVQATSQMQLKQEKLIQPYWQRLQRLAHMVVELCDRISGIDWMISSAVEI</sequence>
<reference evidence="2" key="1">
    <citation type="journal article" date="2023" name="Front. Plant Sci.">
        <title>Chromosomal-level genome assembly of Melastoma candidum provides insights into trichome evolution.</title>
        <authorList>
            <person name="Zhong Y."/>
            <person name="Wu W."/>
            <person name="Sun C."/>
            <person name="Zou P."/>
            <person name="Liu Y."/>
            <person name="Dai S."/>
            <person name="Zhou R."/>
        </authorList>
    </citation>
    <scope>NUCLEOTIDE SEQUENCE [LARGE SCALE GENOMIC DNA]</scope>
</reference>
<organism evidence="1 2">
    <name type="scientific">Melastoma candidum</name>
    <dbReference type="NCBI Taxonomy" id="119954"/>
    <lineage>
        <taxon>Eukaryota</taxon>
        <taxon>Viridiplantae</taxon>
        <taxon>Streptophyta</taxon>
        <taxon>Embryophyta</taxon>
        <taxon>Tracheophyta</taxon>
        <taxon>Spermatophyta</taxon>
        <taxon>Magnoliopsida</taxon>
        <taxon>eudicotyledons</taxon>
        <taxon>Gunneridae</taxon>
        <taxon>Pentapetalae</taxon>
        <taxon>rosids</taxon>
        <taxon>malvids</taxon>
        <taxon>Myrtales</taxon>
        <taxon>Melastomataceae</taxon>
        <taxon>Melastomatoideae</taxon>
        <taxon>Melastomateae</taxon>
        <taxon>Melastoma</taxon>
    </lineage>
</organism>
<name>A0ACB9NXL4_9MYRT</name>
<protein>
    <submittedName>
        <fullName evidence="1">Uncharacterized protein</fullName>
    </submittedName>
</protein>